<evidence type="ECO:0000313" key="1">
    <source>
        <dbReference type="EMBL" id="CAG9947651.1"/>
    </source>
</evidence>
<dbReference type="EMBL" id="CADEHS020000012">
    <property type="protein sequence ID" value="CAG9947651.1"/>
    <property type="molecule type" value="Genomic_DNA"/>
</dbReference>
<comment type="caution">
    <text evidence="1">The sequence shown here is derived from an EMBL/GenBank/DDBJ whole genome shotgun (WGS) entry which is preliminary data.</text>
</comment>
<name>A0ACA9U2X4_BIOOC</name>
<gene>
    <name evidence="1" type="ORF">CRV2_00012827</name>
</gene>
<reference evidence="1" key="2">
    <citation type="submission" date="2021-10" db="EMBL/GenBank/DDBJ databases">
        <authorList>
            <person name="Piombo E."/>
        </authorList>
    </citation>
    <scope>NUCLEOTIDE SEQUENCE</scope>
</reference>
<dbReference type="Proteomes" id="UP000836387">
    <property type="component" value="Unassembled WGS sequence"/>
</dbReference>
<accession>A0ACA9U2X4</accession>
<organism evidence="1 2">
    <name type="scientific">Clonostachys rosea f. rosea IK726</name>
    <dbReference type="NCBI Taxonomy" id="1349383"/>
    <lineage>
        <taxon>Eukaryota</taxon>
        <taxon>Fungi</taxon>
        <taxon>Dikarya</taxon>
        <taxon>Ascomycota</taxon>
        <taxon>Pezizomycotina</taxon>
        <taxon>Sordariomycetes</taxon>
        <taxon>Hypocreomycetidae</taxon>
        <taxon>Hypocreales</taxon>
        <taxon>Bionectriaceae</taxon>
        <taxon>Clonostachys</taxon>
    </lineage>
</organism>
<proteinExistence type="predicted"/>
<reference evidence="1" key="1">
    <citation type="submission" date="2020-04" db="EMBL/GenBank/DDBJ databases">
        <authorList>
            <person name="Broberg M."/>
        </authorList>
    </citation>
    <scope>NUCLEOTIDE SEQUENCE</scope>
</reference>
<evidence type="ECO:0000313" key="2">
    <source>
        <dbReference type="Proteomes" id="UP000836387"/>
    </source>
</evidence>
<sequence length="88" mass="9651">MVCDYPYCPAPRPIHISLIASSDTVSAISWVTSWMQSQLLFPAFSAADLGNTQSFPAGELHPDPELDRIVFGIPPVKSDDYVSQRNIA</sequence>
<keyword evidence="2" id="KW-1185">Reference proteome</keyword>
<protein>
    <submittedName>
        <fullName evidence="1">Uncharacterized protein</fullName>
    </submittedName>
</protein>